<keyword evidence="2" id="KW-0808">Transferase</keyword>
<dbReference type="EC" id="2.7.1.144" evidence="2"/>
<protein>
    <submittedName>
        <fullName evidence="2">Tagatose-6-phosphate kinase AgaZ (EC)</fullName>
        <ecNumber evidence="2">2.7.1.144</ecNumber>
    </submittedName>
</protein>
<gene>
    <name evidence="2" type="ORF">HELGO_WM10880</name>
</gene>
<dbReference type="InterPro" id="IPR013785">
    <property type="entry name" value="Aldolase_TIM"/>
</dbReference>
<dbReference type="Gene3D" id="1.10.400.20">
    <property type="entry name" value="putative tagatose 6-phosphate kinase domain like"/>
    <property type="match status" value="1"/>
</dbReference>
<name>A0A6S6SNA8_9GAMM</name>
<reference evidence="2" key="1">
    <citation type="submission" date="2020-01" db="EMBL/GenBank/DDBJ databases">
        <authorList>
            <person name="Meier V. D."/>
            <person name="Meier V D."/>
        </authorList>
    </citation>
    <scope>NUCLEOTIDE SEQUENCE</scope>
    <source>
        <strain evidence="2">HLG_WM_MAG_09</strain>
    </source>
</reference>
<dbReference type="GO" id="GO:0009401">
    <property type="term" value="P:phosphoenolpyruvate-dependent sugar phosphotransferase system"/>
    <property type="evidence" value="ECO:0007669"/>
    <property type="project" value="TreeGrafter"/>
</dbReference>
<dbReference type="UniPathway" id="UPA00704">
    <property type="reaction ID" value="UER00716"/>
</dbReference>
<dbReference type="InterPro" id="IPR050303">
    <property type="entry name" value="GatZ_KbaZ_carbometab"/>
</dbReference>
<dbReference type="PANTHER" id="PTHR32502">
    <property type="entry name" value="N-ACETYLGALACTOSAMINE PERMEASE II COMPONENT-RELATED"/>
    <property type="match status" value="1"/>
</dbReference>
<dbReference type="Gene3D" id="3.20.20.70">
    <property type="entry name" value="Aldolase class I"/>
    <property type="match status" value="1"/>
</dbReference>
<dbReference type="Pfam" id="PF08013">
    <property type="entry name" value="GatZ_KbaZ-like"/>
    <property type="match status" value="1"/>
</dbReference>
<dbReference type="EMBL" id="CACVAT010000062">
    <property type="protein sequence ID" value="CAA6804198.1"/>
    <property type="molecule type" value="Genomic_DNA"/>
</dbReference>
<dbReference type="InterPro" id="IPR012062">
    <property type="entry name" value="GatZ/KbaZ-like"/>
</dbReference>
<dbReference type="GO" id="GO:2001059">
    <property type="term" value="P:D-tagatose 6-phosphate catabolic process"/>
    <property type="evidence" value="ECO:0007669"/>
    <property type="project" value="UniProtKB-UniPathway"/>
</dbReference>
<evidence type="ECO:0000256" key="1">
    <source>
        <dbReference type="ARBA" id="ARBA00005191"/>
    </source>
</evidence>
<organism evidence="2">
    <name type="scientific">uncultured Thiotrichaceae bacterium</name>
    <dbReference type="NCBI Taxonomy" id="298394"/>
    <lineage>
        <taxon>Bacteria</taxon>
        <taxon>Pseudomonadati</taxon>
        <taxon>Pseudomonadota</taxon>
        <taxon>Gammaproteobacteria</taxon>
        <taxon>Thiotrichales</taxon>
        <taxon>Thiotrichaceae</taxon>
        <taxon>environmental samples</taxon>
    </lineage>
</organism>
<dbReference type="PIRSF" id="PIRSF009264">
    <property type="entry name" value="TagBP_ald_AgaZ"/>
    <property type="match status" value="1"/>
</dbReference>
<accession>A0A6S6SNA8</accession>
<keyword evidence="2" id="KW-0418">Kinase</keyword>
<dbReference type="PANTHER" id="PTHR32502:SF2">
    <property type="entry name" value="D-TAGATOSE-1,6-BISPHOSPHATE ALDOLASE SUBUNIT KBAZ"/>
    <property type="match status" value="1"/>
</dbReference>
<dbReference type="GO" id="GO:0009024">
    <property type="term" value="F:tagatose-6-phosphate kinase activity"/>
    <property type="evidence" value="ECO:0007669"/>
    <property type="project" value="UniProtKB-EC"/>
</dbReference>
<dbReference type="GO" id="GO:0005886">
    <property type="term" value="C:plasma membrane"/>
    <property type="evidence" value="ECO:0007669"/>
    <property type="project" value="TreeGrafter"/>
</dbReference>
<dbReference type="GO" id="GO:0005975">
    <property type="term" value="P:carbohydrate metabolic process"/>
    <property type="evidence" value="ECO:0007669"/>
    <property type="project" value="InterPro"/>
</dbReference>
<dbReference type="SUPFAM" id="SSF51569">
    <property type="entry name" value="Aldolase"/>
    <property type="match status" value="1"/>
</dbReference>
<dbReference type="AlphaFoldDB" id="A0A6S6SNA8"/>
<comment type="pathway">
    <text evidence="1">Carbohydrate metabolism; D-tagatose 6-phosphate degradation; D-glyceraldehyde 3-phosphate and glycerone phosphate from D-tagatose 6-phosphate: step 2/2.</text>
</comment>
<evidence type="ECO:0000313" key="2">
    <source>
        <dbReference type="EMBL" id="CAA6804198.1"/>
    </source>
</evidence>
<proteinExistence type="predicted"/>
<sequence length="421" mass="46249">MSFLPQLIQSNLKDSAACSPSVCSAHPDVLAASCLLAKDYDRDLIIEATSNQVNQFGGYTGMLPADFIASVQKIAESVGYPTERIVFGGDHLGPQVWRKEPADIAMQNAKDMMAAYVKAGFTKIHLDCSEGCAGEPAQVSDAVSAERATALAVVCAEHAPDPAALSFVVGTEVPPPGGARPEDEHDGVQPTTAQAAITTLDVHKAAFEAASDAALWERVIALVVQPGVEFAPDDIDHLPMGSPDLLSEILPDYPGICFEAHSTDYQYPAVFSELGRRHFAILKVGPALTYAYREAIYALSNFDQWLNNSTPISELMEAKMQSNPKYWQGHYQAEDDLKLRDLLHFSYADRIRYYWTEPDVMAAVDALQDRLQAVKPDHFLLRAFVPAATLERAYVLEKQGIAWHKAVIYTYIQEALAPYWQ</sequence>